<evidence type="ECO:0000256" key="6">
    <source>
        <dbReference type="ARBA" id="ARBA00038200"/>
    </source>
</evidence>
<dbReference type="Pfam" id="PF00271">
    <property type="entry name" value="Helicase_C"/>
    <property type="match status" value="1"/>
</dbReference>
<feature type="compositionally biased region" description="Basic and acidic residues" evidence="11">
    <location>
        <begin position="14"/>
        <end position="29"/>
    </location>
</feature>
<dbReference type="EC" id="3.6.4.13" evidence="10"/>
<feature type="domain" description="Helicase C-terminal" evidence="13">
    <location>
        <begin position="423"/>
        <end position="585"/>
    </location>
</feature>
<proteinExistence type="inferred from homology"/>
<dbReference type="PROSITE" id="PS51192">
    <property type="entry name" value="HELICASE_ATP_BIND_1"/>
    <property type="match status" value="1"/>
</dbReference>
<dbReference type="GeneID" id="117364408"/>
<dbReference type="RefSeq" id="XP_033809439.1">
    <property type="nucleotide sequence ID" value="XM_033953548.1"/>
</dbReference>
<keyword evidence="14" id="KW-1185">Reference proteome</keyword>
<dbReference type="Gene3D" id="3.40.50.300">
    <property type="entry name" value="P-loop containing nucleotide triphosphate hydrolases"/>
    <property type="match status" value="2"/>
</dbReference>
<comment type="catalytic activity">
    <reaction evidence="7 10">
        <text>ATP + H2O = ADP + phosphate + H(+)</text>
        <dbReference type="Rhea" id="RHEA:13065"/>
        <dbReference type="ChEBI" id="CHEBI:15377"/>
        <dbReference type="ChEBI" id="CHEBI:15378"/>
        <dbReference type="ChEBI" id="CHEBI:30616"/>
        <dbReference type="ChEBI" id="CHEBI:43474"/>
        <dbReference type="ChEBI" id="CHEBI:456216"/>
        <dbReference type="EC" id="3.6.4.13"/>
    </reaction>
</comment>
<feature type="domain" description="Helicase ATP-binding" evidence="12">
    <location>
        <begin position="186"/>
        <end position="394"/>
    </location>
</feature>
<evidence type="ECO:0000313" key="14">
    <source>
        <dbReference type="Proteomes" id="UP000515159"/>
    </source>
</evidence>
<dbReference type="InParanoid" id="A0A6P8RVA2"/>
<dbReference type="FunFam" id="3.40.50.300:FF:001539">
    <property type="entry name" value="ATP-dependent RNA helicase DDX51"/>
    <property type="match status" value="1"/>
</dbReference>
<evidence type="ECO:0000256" key="11">
    <source>
        <dbReference type="SAM" id="MobiDB-lite"/>
    </source>
</evidence>
<feature type="region of interest" description="Disordered" evidence="11">
    <location>
        <begin position="1"/>
        <end position="89"/>
    </location>
</feature>
<evidence type="ECO:0000313" key="15">
    <source>
        <dbReference type="RefSeq" id="XP_033809439.1"/>
    </source>
</evidence>
<protein>
    <recommendedName>
        <fullName evidence="10">ATP-dependent RNA helicase</fullName>
        <ecNumber evidence="10">3.6.4.13</ecNumber>
    </recommendedName>
</protein>
<evidence type="ECO:0000256" key="5">
    <source>
        <dbReference type="ARBA" id="ARBA00022884"/>
    </source>
</evidence>
<evidence type="ECO:0000256" key="1">
    <source>
        <dbReference type="ARBA" id="ARBA00022741"/>
    </source>
</evidence>
<name>A0A6P8RVA2_GEOSA</name>
<dbReference type="CDD" id="cd17956">
    <property type="entry name" value="DEADc_DDX51"/>
    <property type="match status" value="1"/>
</dbReference>
<dbReference type="FunCoup" id="A0A6P8RVA2">
    <property type="interactions" value="3665"/>
</dbReference>
<keyword evidence="4 9" id="KW-0067">ATP-binding</keyword>
<dbReference type="InterPro" id="IPR011545">
    <property type="entry name" value="DEAD/DEAH_box_helicase_dom"/>
</dbReference>
<dbReference type="KEGG" id="gsh:117364408"/>
<dbReference type="GO" id="GO:0003724">
    <property type="term" value="F:RNA helicase activity"/>
    <property type="evidence" value="ECO:0007669"/>
    <property type="project" value="UniProtKB-EC"/>
</dbReference>
<dbReference type="InterPro" id="IPR001650">
    <property type="entry name" value="Helicase_C-like"/>
</dbReference>
<dbReference type="SUPFAM" id="SSF52540">
    <property type="entry name" value="P-loop containing nucleoside triphosphate hydrolases"/>
    <property type="match status" value="1"/>
</dbReference>
<feature type="compositionally biased region" description="Polar residues" evidence="11">
    <location>
        <begin position="1"/>
        <end position="10"/>
    </location>
</feature>
<keyword evidence="2 9" id="KW-0378">Hydrolase</keyword>
<dbReference type="GO" id="GO:0005524">
    <property type="term" value="F:ATP binding"/>
    <property type="evidence" value="ECO:0007669"/>
    <property type="project" value="UniProtKB-UniRule"/>
</dbReference>
<evidence type="ECO:0000256" key="3">
    <source>
        <dbReference type="ARBA" id="ARBA00022806"/>
    </source>
</evidence>
<organism evidence="14 15">
    <name type="scientific">Geotrypetes seraphini</name>
    <name type="common">Gaboon caecilian</name>
    <name type="synonym">Caecilia seraphini</name>
    <dbReference type="NCBI Taxonomy" id="260995"/>
    <lineage>
        <taxon>Eukaryota</taxon>
        <taxon>Metazoa</taxon>
        <taxon>Chordata</taxon>
        <taxon>Craniata</taxon>
        <taxon>Vertebrata</taxon>
        <taxon>Euteleostomi</taxon>
        <taxon>Amphibia</taxon>
        <taxon>Gymnophiona</taxon>
        <taxon>Geotrypetes</taxon>
    </lineage>
</organism>
<evidence type="ECO:0000259" key="13">
    <source>
        <dbReference type="PROSITE" id="PS51194"/>
    </source>
</evidence>
<dbReference type="PROSITE" id="PS51194">
    <property type="entry name" value="HELICASE_CTER"/>
    <property type="match status" value="1"/>
</dbReference>
<dbReference type="GO" id="GO:0016787">
    <property type="term" value="F:hydrolase activity"/>
    <property type="evidence" value="ECO:0007669"/>
    <property type="project" value="UniProtKB-KW"/>
</dbReference>
<dbReference type="AlphaFoldDB" id="A0A6P8RVA2"/>
<evidence type="ECO:0000256" key="9">
    <source>
        <dbReference type="RuleBase" id="RU000492"/>
    </source>
</evidence>
<dbReference type="InterPro" id="IPR027417">
    <property type="entry name" value="P-loop_NTPase"/>
</dbReference>
<dbReference type="SMART" id="SM00490">
    <property type="entry name" value="HELICc"/>
    <property type="match status" value="1"/>
</dbReference>
<dbReference type="Proteomes" id="UP000515159">
    <property type="component" value="Chromosome 8"/>
</dbReference>
<feature type="compositionally biased region" description="Basic and acidic residues" evidence="11">
    <location>
        <begin position="44"/>
        <end position="66"/>
    </location>
</feature>
<evidence type="ECO:0000256" key="2">
    <source>
        <dbReference type="ARBA" id="ARBA00022801"/>
    </source>
</evidence>
<reference evidence="15" key="1">
    <citation type="submission" date="2025-08" db="UniProtKB">
        <authorList>
            <consortium name="RefSeq"/>
        </authorList>
    </citation>
    <scope>IDENTIFICATION</scope>
</reference>
<accession>A0A6P8RVA2</accession>
<dbReference type="InterPro" id="IPR000629">
    <property type="entry name" value="RNA-helicase_DEAD-box_CS"/>
</dbReference>
<dbReference type="CDD" id="cd18787">
    <property type="entry name" value="SF2_C_DEAD"/>
    <property type="match status" value="1"/>
</dbReference>
<comment type="domain">
    <text evidence="10">The Q motif is unique to and characteristic of the DEAD box family of RNA helicases and controls ATP binding and hydrolysis.</text>
</comment>
<keyword evidence="3 9" id="KW-0347">Helicase</keyword>
<dbReference type="PROSITE" id="PS00039">
    <property type="entry name" value="DEAD_ATP_HELICASE"/>
    <property type="match status" value="1"/>
</dbReference>
<keyword evidence="1 9" id="KW-0547">Nucleotide-binding</keyword>
<dbReference type="SMART" id="SM00487">
    <property type="entry name" value="DEXDc"/>
    <property type="match status" value="1"/>
</dbReference>
<dbReference type="Pfam" id="PF00270">
    <property type="entry name" value="DEAD"/>
    <property type="match status" value="1"/>
</dbReference>
<evidence type="ECO:0000256" key="7">
    <source>
        <dbReference type="ARBA" id="ARBA00047984"/>
    </source>
</evidence>
<dbReference type="GO" id="GO:0003723">
    <property type="term" value="F:RNA binding"/>
    <property type="evidence" value="ECO:0007669"/>
    <property type="project" value="UniProtKB-UniRule"/>
</dbReference>
<evidence type="ECO:0000256" key="8">
    <source>
        <dbReference type="ARBA" id="ARBA00056648"/>
    </source>
</evidence>
<keyword evidence="5 10" id="KW-0694">RNA-binding</keyword>
<dbReference type="InterPro" id="IPR014001">
    <property type="entry name" value="Helicase_ATP-bd"/>
</dbReference>
<dbReference type="CTD" id="317781"/>
<dbReference type="PANTHER" id="PTHR24031">
    <property type="entry name" value="RNA HELICASE"/>
    <property type="match status" value="1"/>
</dbReference>
<comment type="function">
    <text evidence="8">ATP-binding RNA helicase involved in the biogenesis of 60S ribosomal subunits.</text>
</comment>
<comment type="similarity">
    <text evidence="6">Belongs to the DEAD box helicase family. DDX51/DBP6 subfamily.</text>
</comment>
<feature type="compositionally biased region" description="Basic residues" evidence="11">
    <location>
        <begin position="30"/>
        <end position="43"/>
    </location>
</feature>
<evidence type="ECO:0000256" key="10">
    <source>
        <dbReference type="RuleBase" id="RU365068"/>
    </source>
</evidence>
<dbReference type="OrthoDB" id="3370at2759"/>
<comment type="function">
    <text evidence="10">RNA helicase.</text>
</comment>
<sequence length="611" mass="67892">MRVAHSNVSGLVSLEKDAGKTEPRRESPRAARKIKKSSRKKRAKEVEQAEEHMQDSPAEKRSRQDAEAEGNADADGQVRGSGGGEEQAMAVAAEETTLLEANSIVLGGFGKKVVQKVQRVLPHWLAQPKLVHKGIKQNLVPIQNVPGIHPRLLKKLQENNIRSFFPVQSEVIPTILDTVSHGFLVGRGGYQPSDICVSAPTGSGKTLAFVIPVVQALLERVVCQVRALVVLPTKELAQQVCKVFSAYVNGTGLRVVMVTGQKSFAKEQEALVQKTIAGYRSQADIVVATPGRLVDHIEQTPGFSLKHLRFLVIDEADRMIDSMNQDWLTYVNSSVFHAEDSNPSMLFTRKEPGPVTAASTCLPRLPLQKLLFSATLTHNPEKLQQLGLYKPCLITSVYSERQKVTAERETGEGTESSYSLPEGLTQYYVPCNLNSKPLILLYFLLAMKFPCVLCFTNSREVSHRLFLLVQAFGGVRVSEFSSRLTPGERRRTLKEFEQGKIQLLISTDATARGIDIKGVKCVINYDAPQYIRTYIHRVGRTARAGRAGLAFTMLLKVQEQRFLQMLKDAGTPGLQKQLVKSERLKYLLPQYQEALSQLQTSVKEERSEMFA</sequence>
<gene>
    <name evidence="15" type="primary">DDX51</name>
</gene>
<evidence type="ECO:0000256" key="4">
    <source>
        <dbReference type="ARBA" id="ARBA00022840"/>
    </source>
</evidence>
<evidence type="ECO:0000259" key="12">
    <source>
        <dbReference type="PROSITE" id="PS51192"/>
    </source>
</evidence>